<reference evidence="4 5" key="1">
    <citation type="submission" date="2019-12" db="EMBL/GenBank/DDBJ databases">
        <title>Draft genome sequencing of Halomonas alimentaria DSM 15356.</title>
        <authorList>
            <person name="Pandiyan K."/>
            <person name="Kushwaha P."/>
            <person name="Gowdham M."/>
            <person name="Chakdar H."/>
            <person name="Singh A."/>
            <person name="Kumar M."/>
            <person name="Saxena A.K."/>
        </authorList>
    </citation>
    <scope>NUCLEOTIDE SEQUENCE [LARGE SCALE GENOMIC DNA]</scope>
    <source>
        <strain evidence="4 5">DSM 15356</strain>
    </source>
</reference>
<evidence type="ECO:0000256" key="1">
    <source>
        <dbReference type="ARBA" id="ARBA00007430"/>
    </source>
</evidence>
<dbReference type="OrthoDB" id="9803111at2"/>
<feature type="transmembrane region" description="Helical" evidence="2">
    <location>
        <begin position="55"/>
        <end position="75"/>
    </location>
</feature>
<evidence type="ECO:0000313" key="4">
    <source>
        <dbReference type="EMBL" id="NAW34739.1"/>
    </source>
</evidence>
<dbReference type="PANTHER" id="PTHR43318:SF1">
    <property type="entry name" value="POLYSACCHARIDE BIOSYNTHESIS PROTEIN EPSC-RELATED"/>
    <property type="match status" value="1"/>
</dbReference>
<evidence type="ECO:0000259" key="3">
    <source>
        <dbReference type="Pfam" id="PF02719"/>
    </source>
</evidence>
<keyword evidence="2" id="KW-0812">Transmembrane</keyword>
<dbReference type="SUPFAM" id="SSF51735">
    <property type="entry name" value="NAD(P)-binding Rossmann-fold domains"/>
    <property type="match status" value="2"/>
</dbReference>
<dbReference type="InterPro" id="IPR051203">
    <property type="entry name" value="Polysaccharide_Synthase-Rel"/>
</dbReference>
<comment type="similarity">
    <text evidence="1">Belongs to the polysaccharide synthase family.</text>
</comment>
<keyword evidence="2" id="KW-0472">Membrane</keyword>
<feature type="transmembrane region" description="Helical" evidence="2">
    <location>
        <begin position="87"/>
        <end position="108"/>
    </location>
</feature>
<evidence type="ECO:0000256" key="2">
    <source>
        <dbReference type="SAM" id="Phobius"/>
    </source>
</evidence>
<gene>
    <name evidence="4" type="ORF">GRB96_09965</name>
</gene>
<protein>
    <submittedName>
        <fullName evidence="4">Polysaccharide biosynthesis protein</fullName>
    </submittedName>
</protein>
<dbReference type="InterPro" id="IPR003869">
    <property type="entry name" value="Polysac_CapD-like"/>
</dbReference>
<dbReference type="AlphaFoldDB" id="A0A7X4W5M1"/>
<dbReference type="EMBL" id="WUTT01000001">
    <property type="protein sequence ID" value="NAW34739.1"/>
    <property type="molecule type" value="Genomic_DNA"/>
</dbReference>
<proteinExistence type="inferred from homology"/>
<dbReference type="CDD" id="cd05237">
    <property type="entry name" value="UDP_invert_4-6DH_SDR_e"/>
    <property type="match status" value="1"/>
</dbReference>
<dbReference type="InterPro" id="IPR036291">
    <property type="entry name" value="NAD(P)-bd_dom_sf"/>
</dbReference>
<sequence>MTQSGKMHRSIAALSRGKKRLIMVATDLVALPLALWSAYALRLAEWWPERYLQPYWWLFVILPPVGVFIFARLGLYRAVVRFMGPQSLWAVVKGSLLMAVLMWAAAYFYGWESFPRSVPINFALVTLVYVGGTRLLVRSYYQWLIKHYIKKESVAIYGAGGAGHQLAMALSSGHEYYVAAFLDDSPALWQSIIKGVKVHNPAHFKDVAAELGITRVLLAMPSASKAQRKQALDQLVDLPVHVQTVPSMPEIVAGEASMDQLQEVELEDLLGRDPVPPRRELVDASVRGKVVMVTGAGGSIGSEMCRQVMRGGPSALILFEVCEYGLYAIEHELEAMRIEMGASFPLVALLGNVCDRNRVEAAIRHYGVQTLYHAAAYKHVPIVENNVLEGVRNNVHGTRVVAESAARLGVERCVLISTDKAVRPTNVMGATKRMAELVLQDLASCYALKEGHRTIFSMVRFGNVLGSSGSVVPLFRRQLEQGGPLTVTHPEITRFFMTIPEAALLVIQAGSMAEGGDVFVLDMGDSVKIVDLARRMIQLTGLEVKDEENPDGDIEVMFSGLRPGEKLYEELLIGDSVVGTQHPKILRAHEEVLPHRELVALLEELREAERELDSSRACAVLKRGVSGFAHSGDMVDLLPNGCGKSGNTIVEVIAARH</sequence>
<dbReference type="Proteomes" id="UP000487929">
    <property type="component" value="Unassembled WGS sequence"/>
</dbReference>
<dbReference type="RefSeq" id="WP_161431996.1">
    <property type="nucleotide sequence ID" value="NZ_WUTT01000001.1"/>
</dbReference>
<dbReference type="Gene3D" id="3.40.50.720">
    <property type="entry name" value="NAD(P)-binding Rossmann-like Domain"/>
    <property type="match status" value="2"/>
</dbReference>
<name>A0A7X4W5M1_9GAMM</name>
<comment type="caution">
    <text evidence="4">The sequence shown here is derived from an EMBL/GenBank/DDBJ whole genome shotgun (WGS) entry which is preliminary data.</text>
</comment>
<feature type="domain" description="Polysaccharide biosynthesis protein CapD-like" evidence="3">
    <location>
        <begin position="291"/>
        <end position="589"/>
    </location>
</feature>
<dbReference type="PANTHER" id="PTHR43318">
    <property type="entry name" value="UDP-N-ACETYLGLUCOSAMINE 4,6-DEHYDRATASE"/>
    <property type="match status" value="1"/>
</dbReference>
<keyword evidence="5" id="KW-1185">Reference proteome</keyword>
<evidence type="ECO:0000313" key="5">
    <source>
        <dbReference type="Proteomes" id="UP000487929"/>
    </source>
</evidence>
<organism evidence="4 5">
    <name type="scientific">Halomonas alimentaria</name>
    <dbReference type="NCBI Taxonomy" id="147248"/>
    <lineage>
        <taxon>Bacteria</taxon>
        <taxon>Pseudomonadati</taxon>
        <taxon>Pseudomonadota</taxon>
        <taxon>Gammaproteobacteria</taxon>
        <taxon>Oceanospirillales</taxon>
        <taxon>Halomonadaceae</taxon>
        <taxon>Halomonas</taxon>
    </lineage>
</organism>
<accession>A0A7X4W5M1</accession>
<dbReference type="Pfam" id="PF02719">
    <property type="entry name" value="Polysacc_synt_2"/>
    <property type="match status" value="1"/>
</dbReference>
<feature type="transmembrane region" description="Helical" evidence="2">
    <location>
        <begin position="21"/>
        <end position="43"/>
    </location>
</feature>
<dbReference type="Pfam" id="PF13727">
    <property type="entry name" value="CoA_binding_3"/>
    <property type="match status" value="1"/>
</dbReference>
<keyword evidence="2" id="KW-1133">Transmembrane helix</keyword>